<feature type="chain" id="PRO_5040853171" evidence="1">
    <location>
        <begin position="22"/>
        <end position="168"/>
    </location>
</feature>
<dbReference type="InterPro" id="IPR053167">
    <property type="entry name" value="Spore_coat_component"/>
</dbReference>
<keyword evidence="3" id="KW-0946">Virion</keyword>
<dbReference type="AlphaFoldDB" id="A0A9X4S724"/>
<comment type="caution">
    <text evidence="3">The sequence shown here is derived from an EMBL/GenBank/DDBJ whole genome shotgun (WGS) entry which is preliminary data.</text>
</comment>
<dbReference type="OrthoDB" id="8588792at2"/>
<proteinExistence type="predicted"/>
<dbReference type="InterPro" id="IPR007893">
    <property type="entry name" value="Spore_coat_U/FanG"/>
</dbReference>
<feature type="domain" description="Spore coat protein U/FanG" evidence="2">
    <location>
        <begin position="24"/>
        <end position="164"/>
    </location>
</feature>
<keyword evidence="3" id="KW-0167">Capsid protein</keyword>
<evidence type="ECO:0000259" key="2">
    <source>
        <dbReference type="Pfam" id="PF05229"/>
    </source>
</evidence>
<dbReference type="Proteomes" id="UP001152876">
    <property type="component" value="Unassembled WGS sequence"/>
</dbReference>
<evidence type="ECO:0000313" key="3">
    <source>
        <dbReference type="EMBL" id="MDG5974597.1"/>
    </source>
</evidence>
<dbReference type="PANTHER" id="PTHR37089:SF4">
    <property type="entry name" value="EXPORTED PROTEIN"/>
    <property type="match status" value="1"/>
</dbReference>
<keyword evidence="1" id="KW-0732">Signal</keyword>
<reference evidence="3" key="1">
    <citation type="submission" date="2013-01" db="EMBL/GenBank/DDBJ databases">
        <title>Genome draft of Hydrogenophaga taeniospiralis 2K1.</title>
        <authorList>
            <person name="Gomila M."/>
            <person name="Lalucat J."/>
        </authorList>
    </citation>
    <scope>NUCLEOTIDE SEQUENCE</scope>
    <source>
        <strain evidence="3">CCUG 15921</strain>
    </source>
</reference>
<evidence type="ECO:0000256" key="1">
    <source>
        <dbReference type="SAM" id="SignalP"/>
    </source>
</evidence>
<gene>
    <name evidence="3" type="ORF">H010_04992</name>
</gene>
<keyword evidence="4" id="KW-1185">Reference proteome</keyword>
<dbReference type="EMBL" id="AOGK01000003">
    <property type="protein sequence ID" value="MDG5974597.1"/>
    <property type="molecule type" value="Genomic_DNA"/>
</dbReference>
<dbReference type="PANTHER" id="PTHR37089">
    <property type="entry name" value="PROTEIN U-RELATED"/>
    <property type="match status" value="1"/>
</dbReference>
<organism evidence="3 4">
    <name type="scientific">Hydrogenophaga taeniospiralis CCUG 15921</name>
    <dbReference type="NCBI Taxonomy" id="1281780"/>
    <lineage>
        <taxon>Bacteria</taxon>
        <taxon>Pseudomonadati</taxon>
        <taxon>Pseudomonadota</taxon>
        <taxon>Betaproteobacteria</taxon>
        <taxon>Burkholderiales</taxon>
        <taxon>Comamonadaceae</taxon>
        <taxon>Hydrogenophaga</taxon>
    </lineage>
</organism>
<dbReference type="SMART" id="SM00972">
    <property type="entry name" value="SCPU"/>
    <property type="match status" value="1"/>
</dbReference>
<dbReference type="RefSeq" id="WP_068173485.1">
    <property type="nucleotide sequence ID" value="NZ_AOGK01000003.1"/>
</dbReference>
<name>A0A9X4S724_9BURK</name>
<feature type="signal peptide" evidence="1">
    <location>
        <begin position="1"/>
        <end position="21"/>
    </location>
</feature>
<sequence length="168" mass="16941">MKARFHWMGALLAFSAVPGFSATTTANLSVTATVTATCAVATSPVAFGVYDPTGADLDTAGAVTVTCTSGTTYSVALDAGASPSTPGDASTRRMVDGANFLPYALYLDAGRATVWGDGLNGTSVNPTTGTFTGDGTAQARTVYGRIVAGQYVPPGSYADTVVATVTYN</sequence>
<accession>A0A9X4S724</accession>
<evidence type="ECO:0000313" key="4">
    <source>
        <dbReference type="Proteomes" id="UP001152876"/>
    </source>
</evidence>
<dbReference type="Pfam" id="PF05229">
    <property type="entry name" value="SCPU"/>
    <property type="match status" value="1"/>
</dbReference>
<protein>
    <submittedName>
        <fullName evidence="3">Spore coat protein U</fullName>
    </submittedName>
</protein>